<feature type="non-terminal residue" evidence="2">
    <location>
        <position position="1"/>
    </location>
</feature>
<gene>
    <name evidence="2" type="ORF">CICLE_v10018292mg</name>
</gene>
<dbReference type="InParanoid" id="V4UKN1"/>
<keyword evidence="1" id="KW-0472">Membrane</keyword>
<name>V4UKN1_CITCL</name>
<dbReference type="EMBL" id="KI536312">
    <property type="protein sequence ID" value="ESR62891.1"/>
    <property type="molecule type" value="Genomic_DNA"/>
</dbReference>
<keyword evidence="1" id="KW-1133">Transmembrane helix</keyword>
<organism evidence="2 3">
    <name type="scientific">Citrus clementina</name>
    <name type="common">Clementine</name>
    <name type="synonym">Citrus deliciosa x Citrus sinensis</name>
    <dbReference type="NCBI Taxonomy" id="85681"/>
    <lineage>
        <taxon>Eukaryota</taxon>
        <taxon>Viridiplantae</taxon>
        <taxon>Streptophyta</taxon>
        <taxon>Embryophyta</taxon>
        <taxon>Tracheophyta</taxon>
        <taxon>Spermatophyta</taxon>
        <taxon>Magnoliopsida</taxon>
        <taxon>eudicotyledons</taxon>
        <taxon>Gunneridae</taxon>
        <taxon>Pentapetalae</taxon>
        <taxon>rosids</taxon>
        <taxon>malvids</taxon>
        <taxon>Sapindales</taxon>
        <taxon>Rutaceae</taxon>
        <taxon>Aurantioideae</taxon>
        <taxon>Citrus</taxon>
    </lineage>
</organism>
<protein>
    <submittedName>
        <fullName evidence="2">Uncharacterized protein</fullName>
    </submittedName>
</protein>
<accession>V4UKN1</accession>
<evidence type="ECO:0000256" key="1">
    <source>
        <dbReference type="SAM" id="Phobius"/>
    </source>
</evidence>
<sequence length="69" mass="7891">AQHISNTSKAKAYTRRFSLSLDLFSANLGTYLPAYISLDIKFCSVIGIFLRGKKKNLFVLQVLVFRFFL</sequence>
<keyword evidence="3" id="KW-1185">Reference proteome</keyword>
<proteinExistence type="predicted"/>
<dbReference type="KEGG" id="cic:CICLE_v10018292mg"/>
<dbReference type="Gramene" id="ESR62891">
    <property type="protein sequence ID" value="ESR62891"/>
    <property type="gene ID" value="CICLE_v10018292mg"/>
</dbReference>
<reference evidence="2 3" key="1">
    <citation type="submission" date="2013-10" db="EMBL/GenBank/DDBJ databases">
        <authorList>
            <consortium name="International Citrus Genome Consortium"/>
            <person name="Jenkins J."/>
            <person name="Schmutz J."/>
            <person name="Prochnik S."/>
            <person name="Rokhsar D."/>
            <person name="Gmitter F."/>
            <person name="Ollitrault P."/>
            <person name="Machado M."/>
            <person name="Talon M."/>
            <person name="Wincker P."/>
            <person name="Jaillon O."/>
            <person name="Morgante M."/>
        </authorList>
    </citation>
    <scope>NUCLEOTIDE SEQUENCE</scope>
    <source>
        <strain evidence="3">cv. Clemenules</strain>
    </source>
</reference>
<evidence type="ECO:0000313" key="3">
    <source>
        <dbReference type="Proteomes" id="UP000030687"/>
    </source>
</evidence>
<evidence type="ECO:0000313" key="2">
    <source>
        <dbReference type="EMBL" id="ESR62891.1"/>
    </source>
</evidence>
<keyword evidence="1" id="KW-0812">Transmembrane</keyword>
<dbReference type="AlphaFoldDB" id="V4UKN1"/>
<dbReference type="Proteomes" id="UP000030687">
    <property type="component" value="Unassembled WGS sequence"/>
</dbReference>
<feature type="transmembrane region" description="Helical" evidence="1">
    <location>
        <begin position="31"/>
        <end position="50"/>
    </location>
</feature>